<dbReference type="EMBL" id="BTRK01000006">
    <property type="protein sequence ID" value="GMR58371.1"/>
    <property type="molecule type" value="Genomic_DNA"/>
</dbReference>
<comment type="caution">
    <text evidence="4">The sequence shown here is derived from an EMBL/GenBank/DDBJ whole genome shotgun (WGS) entry which is preliminary data.</text>
</comment>
<evidence type="ECO:0000313" key="4">
    <source>
        <dbReference type="EMBL" id="GMR58371.1"/>
    </source>
</evidence>
<gene>
    <name evidence="4" type="ORF">PMAYCL1PPCAC_28566</name>
</gene>
<keyword evidence="3" id="KW-1133">Transmembrane helix</keyword>
<feature type="region of interest" description="Disordered" evidence="2">
    <location>
        <begin position="225"/>
        <end position="263"/>
    </location>
</feature>
<sequence length="263" mass="30655">MEQEDPDKAALDKRLQEITDQISKLDVRNPAQFRAKQLLEYHRDTVSELKRNSFRRSTKSAEDSVVEKKGVKTCKDLDTDESLRIKEEGARKKKRGCLEHINEQQRRLGELKGKMEMEEETRKRVQEVHKTIMEMRSTMQFAINKIAEETRTELALISKKLEHHDKDLAMRKEIHTRFRKEQQANGGTWTARCLSAITKLLWYFLFIVALIRDKCIRPTKAYFPSERMDSSAETSKDGNSKEGINSKESNNSTETTTTEETKK</sequence>
<evidence type="ECO:0000256" key="3">
    <source>
        <dbReference type="SAM" id="Phobius"/>
    </source>
</evidence>
<keyword evidence="5" id="KW-1185">Reference proteome</keyword>
<dbReference type="Proteomes" id="UP001328107">
    <property type="component" value="Unassembled WGS sequence"/>
</dbReference>
<feature type="transmembrane region" description="Helical" evidence="3">
    <location>
        <begin position="189"/>
        <end position="211"/>
    </location>
</feature>
<keyword evidence="3" id="KW-0472">Membrane</keyword>
<protein>
    <submittedName>
        <fullName evidence="4">Uncharacterized protein</fullName>
    </submittedName>
</protein>
<feature type="coiled-coil region" evidence="1">
    <location>
        <begin position="101"/>
        <end position="128"/>
    </location>
</feature>
<evidence type="ECO:0000256" key="1">
    <source>
        <dbReference type="SAM" id="Coils"/>
    </source>
</evidence>
<reference evidence="5" key="1">
    <citation type="submission" date="2022-10" db="EMBL/GenBank/DDBJ databases">
        <title>Genome assembly of Pristionchus species.</title>
        <authorList>
            <person name="Yoshida K."/>
            <person name="Sommer R.J."/>
        </authorList>
    </citation>
    <scope>NUCLEOTIDE SEQUENCE [LARGE SCALE GENOMIC DNA]</scope>
    <source>
        <strain evidence="5">RS5460</strain>
    </source>
</reference>
<organism evidence="4 5">
    <name type="scientific">Pristionchus mayeri</name>
    <dbReference type="NCBI Taxonomy" id="1317129"/>
    <lineage>
        <taxon>Eukaryota</taxon>
        <taxon>Metazoa</taxon>
        <taxon>Ecdysozoa</taxon>
        <taxon>Nematoda</taxon>
        <taxon>Chromadorea</taxon>
        <taxon>Rhabditida</taxon>
        <taxon>Rhabditina</taxon>
        <taxon>Diplogasteromorpha</taxon>
        <taxon>Diplogasteroidea</taxon>
        <taxon>Neodiplogasteridae</taxon>
        <taxon>Pristionchus</taxon>
    </lineage>
</organism>
<feature type="compositionally biased region" description="Low complexity" evidence="2">
    <location>
        <begin position="246"/>
        <end position="263"/>
    </location>
</feature>
<keyword evidence="1" id="KW-0175">Coiled coil</keyword>
<feature type="non-terminal residue" evidence="4">
    <location>
        <position position="263"/>
    </location>
</feature>
<dbReference type="AlphaFoldDB" id="A0AAN5D7Q7"/>
<keyword evidence="3" id="KW-0812">Transmembrane</keyword>
<feature type="compositionally biased region" description="Basic and acidic residues" evidence="2">
    <location>
        <begin position="226"/>
        <end position="240"/>
    </location>
</feature>
<accession>A0AAN5D7Q7</accession>
<evidence type="ECO:0000313" key="5">
    <source>
        <dbReference type="Proteomes" id="UP001328107"/>
    </source>
</evidence>
<name>A0AAN5D7Q7_9BILA</name>
<proteinExistence type="predicted"/>
<evidence type="ECO:0000256" key="2">
    <source>
        <dbReference type="SAM" id="MobiDB-lite"/>
    </source>
</evidence>